<dbReference type="Pfam" id="PF13567">
    <property type="entry name" value="DUF4131"/>
    <property type="match status" value="1"/>
</dbReference>
<feature type="transmembrane region" description="Helical" evidence="6">
    <location>
        <begin position="280"/>
        <end position="301"/>
    </location>
</feature>
<dbReference type="InterPro" id="IPR052159">
    <property type="entry name" value="Competence_DNA_uptake"/>
</dbReference>
<sequence length="732" mass="81554">MKNRPLAVMCLVFLVIRCLVFWAGAKWEFPPEVLRMDGEKICVSGRIFKREQREKGPTWYLRAGDRAYIIYSSEWSDYRIGNTIIVTGTFHLFERASNPGTFDSRSYYQNQNIYGMIFPESIKVTDNTIQYGKEWIASLRERWKKELLDRMGDEGAVLSGILLGDKSALDPEVKELYQKNGIAHLLAVSGLHVSFIGLLIYRTMRKAGVPFSGSAALGILVLLPYAVMTGFSVSARRAVYMYFIRMGAEVTGRVYDLLTSLVVSAAVIVGTAPLSVFDPGFLLSFGAIFAIWGGEELRIRLEELKEKERKKEKTPGIKRKKTIRQKLLWAAYPGLCIQLLTFPVLLSSYYEFPLYSVLVNIWVIPMMSVVMGAGLLGSICCLVLPPLADVILWISKAVLMFYEWNCRIMLKLPFARIVTGKPDTIQILLYLFLLMLVYLLFRKGKGKSGMSALIFALTLLLGPWSQYYGELKVTMIDVGQGDGILIRMPGGLDCLVDGGSTSEEMLAKYTLEPFLESKRIRMLDYVLISHGDTDHISGIQEMLERQDVGVGIRTLVLPEQHLWDEGLENLARTAKRAGTKVRTMKAGEAIRDRAGTELSCLGPSEEYGGEPGNEASMILKLSSGKFSMLFTGDLEGAGEEDFLQGESGSGTYTVLKVPHHGSDGAATEAFLEQNNARYALISAGKDNPYGHPGEKLLKRLETCGIQTFCTKEDGAITLLVKGETMTIRKFLE</sequence>
<evidence type="ECO:0000256" key="4">
    <source>
        <dbReference type="ARBA" id="ARBA00022989"/>
    </source>
</evidence>
<feature type="transmembrane region" description="Helical" evidence="6">
    <location>
        <begin position="182"/>
        <end position="201"/>
    </location>
</feature>
<evidence type="ECO:0000313" key="11">
    <source>
        <dbReference type="Proteomes" id="UP001145145"/>
    </source>
</evidence>
<dbReference type="SUPFAM" id="SSF56281">
    <property type="entry name" value="Metallo-hydrolase/oxidoreductase"/>
    <property type="match status" value="1"/>
</dbReference>
<evidence type="ECO:0000256" key="5">
    <source>
        <dbReference type="ARBA" id="ARBA00023136"/>
    </source>
</evidence>
<name>A0A9W6FH00_9FIRM</name>
<dbReference type="EMBL" id="BSBO01000010">
    <property type="protein sequence ID" value="GLG04027.1"/>
    <property type="molecule type" value="Genomic_DNA"/>
</dbReference>
<dbReference type="GO" id="GO:0005886">
    <property type="term" value="C:plasma membrane"/>
    <property type="evidence" value="ECO:0007669"/>
    <property type="project" value="UniProtKB-SubCell"/>
</dbReference>
<dbReference type="PANTHER" id="PTHR30619:SF1">
    <property type="entry name" value="RECOMBINATION PROTEIN 2"/>
    <property type="match status" value="1"/>
</dbReference>
<dbReference type="NCBIfam" id="TIGR00361">
    <property type="entry name" value="ComEC_Rec2"/>
    <property type="match status" value="1"/>
</dbReference>
<dbReference type="Proteomes" id="UP001145094">
    <property type="component" value="Unassembled WGS sequence"/>
</dbReference>
<dbReference type="GO" id="GO:0030420">
    <property type="term" value="P:establishment of competence for transformation"/>
    <property type="evidence" value="ECO:0007669"/>
    <property type="project" value="InterPro"/>
</dbReference>
<dbReference type="NCBIfam" id="TIGR00360">
    <property type="entry name" value="ComEC_N-term"/>
    <property type="match status" value="1"/>
</dbReference>
<dbReference type="AlphaFoldDB" id="A0A9W6FH00"/>
<evidence type="ECO:0000313" key="10">
    <source>
        <dbReference type="Proteomes" id="UP001145094"/>
    </source>
</evidence>
<dbReference type="Pfam" id="PF00753">
    <property type="entry name" value="Lactamase_B"/>
    <property type="match status" value="1"/>
</dbReference>
<feature type="transmembrane region" description="Helical" evidence="6">
    <location>
        <begin position="254"/>
        <end position="274"/>
    </location>
</feature>
<dbReference type="InterPro" id="IPR035681">
    <property type="entry name" value="ComA-like_MBL"/>
</dbReference>
<feature type="transmembrane region" description="Helical" evidence="6">
    <location>
        <begin position="327"/>
        <end position="346"/>
    </location>
</feature>
<evidence type="ECO:0000256" key="2">
    <source>
        <dbReference type="ARBA" id="ARBA00022475"/>
    </source>
</evidence>
<dbReference type="InterPro" id="IPR025405">
    <property type="entry name" value="DUF4131"/>
</dbReference>
<dbReference type="Pfam" id="PF03772">
    <property type="entry name" value="Competence"/>
    <property type="match status" value="1"/>
</dbReference>
<feature type="transmembrane region" description="Helical" evidence="6">
    <location>
        <begin position="352"/>
        <end position="376"/>
    </location>
</feature>
<reference evidence="8" key="2">
    <citation type="submission" date="2022-11" db="EMBL/GenBank/DDBJ databases">
        <title>Draft genome sequence of Sellimonas catena strain 12EGH17.</title>
        <authorList>
            <person name="Hisatomi A."/>
            <person name="Ohkuma M."/>
            <person name="Sakamoto M."/>
        </authorList>
    </citation>
    <scope>NUCLEOTIDE SEQUENCE</scope>
    <source>
        <strain evidence="8">12EGH17</strain>
    </source>
</reference>
<dbReference type="SMART" id="SM00849">
    <property type="entry name" value="Lactamase_B"/>
    <property type="match status" value="1"/>
</dbReference>
<organism evidence="9 10">
    <name type="scientific">Sellimonas catena</name>
    <dbReference type="NCBI Taxonomy" id="2994035"/>
    <lineage>
        <taxon>Bacteria</taxon>
        <taxon>Bacillati</taxon>
        <taxon>Bacillota</taxon>
        <taxon>Clostridia</taxon>
        <taxon>Lachnospirales</taxon>
        <taxon>Lachnospiraceae</taxon>
        <taxon>Sellimonas</taxon>
    </lineage>
</organism>
<keyword evidence="3 6" id="KW-0812">Transmembrane</keyword>
<accession>A0A9W6FH00</accession>
<dbReference type="InterPro" id="IPR004477">
    <property type="entry name" value="ComEC_N"/>
</dbReference>
<dbReference type="Proteomes" id="UP001145145">
    <property type="component" value="Unassembled WGS sequence"/>
</dbReference>
<reference evidence="9" key="3">
    <citation type="submission" date="2022-11" db="EMBL/GenBank/DDBJ databases">
        <title>Draft genome sequence of Sellimonas catena strain 18CBH55.</title>
        <authorList>
            <person name="Hisatomi A."/>
            <person name="Ohkuma M."/>
            <person name="Sakamoto M."/>
        </authorList>
    </citation>
    <scope>NUCLEOTIDE SEQUENCE</scope>
    <source>
        <strain evidence="9">18CBH55</strain>
    </source>
</reference>
<evidence type="ECO:0000259" key="7">
    <source>
        <dbReference type="SMART" id="SM00849"/>
    </source>
</evidence>
<dbReference type="InterPro" id="IPR004797">
    <property type="entry name" value="Competence_ComEC/Rec2"/>
</dbReference>
<gene>
    <name evidence="9" type="primary">comE</name>
    <name evidence="8" type="ORF">Selli1_12010</name>
    <name evidence="9" type="ORF">Selli2_07900</name>
</gene>
<reference evidence="8" key="1">
    <citation type="submission" date="2022-11" db="EMBL/GenBank/DDBJ databases">
        <title>Draft genome sequence of Sellimonas catena strain 12EGH17.</title>
        <authorList>
            <person name="Atsushi H."/>
            <person name="Moriya O."/>
            <person name="Mitsuo S."/>
        </authorList>
    </citation>
    <scope>NUCLEOTIDE SEQUENCE</scope>
    <source>
        <strain evidence="8">12EGH17</strain>
    </source>
</reference>
<comment type="caution">
    <text evidence="9">The sequence shown here is derived from an EMBL/GenBank/DDBJ whole genome shotgun (WGS) entry which is preliminary data.</text>
</comment>
<evidence type="ECO:0000313" key="9">
    <source>
        <dbReference type="EMBL" id="GLG89363.1"/>
    </source>
</evidence>
<keyword evidence="5 6" id="KW-0472">Membrane</keyword>
<dbReference type="PANTHER" id="PTHR30619">
    <property type="entry name" value="DNA INTERNALIZATION/COMPETENCE PROTEIN COMEC/REC2"/>
    <property type="match status" value="1"/>
</dbReference>
<dbReference type="CDD" id="cd07731">
    <property type="entry name" value="ComA-like_MBL-fold"/>
    <property type="match status" value="1"/>
</dbReference>
<dbReference type="Gene3D" id="3.60.15.10">
    <property type="entry name" value="Ribonuclease Z/Hydroxyacylglutathione hydrolase-like"/>
    <property type="match status" value="1"/>
</dbReference>
<feature type="transmembrane region" description="Helical" evidence="6">
    <location>
        <begin position="424"/>
        <end position="441"/>
    </location>
</feature>
<keyword evidence="4 6" id="KW-1133">Transmembrane helix</keyword>
<dbReference type="InterPro" id="IPR001279">
    <property type="entry name" value="Metallo-B-lactamas"/>
</dbReference>
<reference evidence="9 11" key="5">
    <citation type="journal article" date="2023" name="Int. J. Syst. Evol. Microbiol.">
        <title>Sellimonas catena sp. nov., isolated from human faeces.</title>
        <authorList>
            <person name="Hisatomi A."/>
            <person name="Ohkuma M."/>
            <person name="Sakamoto M."/>
        </authorList>
    </citation>
    <scope>NUCLEOTIDE SEQUENCE</scope>
    <source>
        <strain evidence="8 11">12EGH17</strain>
        <strain evidence="9">18CBH55</strain>
    </source>
</reference>
<feature type="transmembrane region" description="Helical" evidence="6">
    <location>
        <begin position="213"/>
        <end position="233"/>
    </location>
</feature>
<keyword evidence="2" id="KW-1003">Cell membrane</keyword>
<proteinExistence type="predicted"/>
<evidence type="ECO:0000256" key="3">
    <source>
        <dbReference type="ARBA" id="ARBA00022692"/>
    </source>
</evidence>
<feature type="transmembrane region" description="Helical" evidence="6">
    <location>
        <begin position="383"/>
        <end position="404"/>
    </location>
</feature>
<dbReference type="InterPro" id="IPR036866">
    <property type="entry name" value="RibonucZ/Hydroxyglut_hydro"/>
</dbReference>
<comment type="subcellular location">
    <subcellularLocation>
        <location evidence="1">Cell membrane</location>
        <topology evidence="1">Multi-pass membrane protein</topology>
    </subcellularLocation>
</comment>
<feature type="domain" description="Metallo-beta-lactamase" evidence="7">
    <location>
        <begin position="480"/>
        <end position="685"/>
    </location>
</feature>
<dbReference type="EMBL" id="BSCH01000004">
    <property type="protein sequence ID" value="GLG89363.1"/>
    <property type="molecule type" value="Genomic_DNA"/>
</dbReference>
<dbReference type="RefSeq" id="WP_281844535.1">
    <property type="nucleotide sequence ID" value="NZ_BSBO01000010.1"/>
</dbReference>
<protein>
    <submittedName>
        <fullName evidence="9">Competence protein ComEC</fullName>
    </submittedName>
</protein>
<feature type="transmembrane region" description="Helical" evidence="6">
    <location>
        <begin position="448"/>
        <end position="467"/>
    </location>
</feature>
<evidence type="ECO:0000313" key="8">
    <source>
        <dbReference type="EMBL" id="GLG04027.1"/>
    </source>
</evidence>
<evidence type="ECO:0000256" key="6">
    <source>
        <dbReference type="SAM" id="Phobius"/>
    </source>
</evidence>
<evidence type="ECO:0000256" key="1">
    <source>
        <dbReference type="ARBA" id="ARBA00004651"/>
    </source>
</evidence>
<reference evidence="9" key="4">
    <citation type="submission" date="2022-11" db="EMBL/GenBank/DDBJ databases">
        <title>Draft genome sequence of Sellimonas catena strain 18CBH55.</title>
        <authorList>
            <person name="Atsushi H."/>
            <person name="Moriya O."/>
            <person name="Mitsuo S."/>
        </authorList>
    </citation>
    <scope>NUCLEOTIDE SEQUENCE</scope>
    <source>
        <strain evidence="9">18CBH55</strain>
    </source>
</reference>
<keyword evidence="11" id="KW-1185">Reference proteome</keyword>